<feature type="compositionally biased region" description="Basic and acidic residues" evidence="1">
    <location>
        <begin position="46"/>
        <end position="57"/>
    </location>
</feature>
<name>A0A286N2S1_9CAUD</name>
<dbReference type="RefSeq" id="YP_009610021.1">
    <property type="nucleotide sequence ID" value="NC_042000.1"/>
</dbReference>
<gene>
    <name evidence="2" type="primary">7</name>
    <name evidence="2" type="ORF">SEA_COLUCCI_7</name>
</gene>
<dbReference type="Proteomes" id="UP000225683">
    <property type="component" value="Genome"/>
</dbReference>
<accession>A0A286N2S1</accession>
<feature type="region of interest" description="Disordered" evidence="1">
    <location>
        <begin position="1"/>
        <end position="57"/>
    </location>
</feature>
<evidence type="ECO:0000313" key="2">
    <source>
        <dbReference type="EMBL" id="ASX98678.1"/>
    </source>
</evidence>
<proteinExistence type="predicted"/>
<organism evidence="2 3">
    <name type="scientific">Arthrobacter phage Colucci</name>
    <dbReference type="NCBI Taxonomy" id="2015834"/>
    <lineage>
        <taxon>Viruses</taxon>
        <taxon>Duplodnaviria</taxon>
        <taxon>Heunggongvirae</taxon>
        <taxon>Uroviricota</taxon>
        <taxon>Caudoviricetes</taxon>
        <taxon>Klausavirus</taxon>
        <taxon>Klausavirus colucci</taxon>
    </lineage>
</organism>
<keyword evidence="3" id="KW-1185">Reference proteome</keyword>
<evidence type="ECO:0000256" key="1">
    <source>
        <dbReference type="SAM" id="MobiDB-lite"/>
    </source>
</evidence>
<dbReference type="KEGG" id="vg:40086109"/>
<reference evidence="2 3" key="1">
    <citation type="submission" date="2017-06" db="EMBL/GenBank/DDBJ databases">
        <authorList>
            <person name="Conboy A.J."/>
            <person name="Conboy D.B."/>
            <person name="Kulkosky J."/>
            <person name="Cross T."/>
            <person name="Moy E.A."/>
            <person name="Stoner T.H."/>
            <person name="Garlena R.A."/>
            <person name="Russell D.A."/>
            <person name="Pope W.H."/>
            <person name="Jacobs-Sera D."/>
            <person name="Hatfull G.F."/>
        </authorList>
    </citation>
    <scope>NUCLEOTIDE SEQUENCE [LARGE SCALE GENOMIC DNA]</scope>
</reference>
<sequence length="78" mass="8756">MPVKRGKDGRFAPNGGRVRDKGKGKAKGKKKPISKSGFDRWMGAKKRTDAKEKAKGKITEAGFNRWADAKKRVENRKK</sequence>
<dbReference type="GeneID" id="40086109"/>
<protein>
    <submittedName>
        <fullName evidence="2">Uncharacterized protein</fullName>
    </submittedName>
</protein>
<feature type="compositionally biased region" description="Basic and acidic residues" evidence="1">
    <location>
        <begin position="1"/>
        <end position="10"/>
    </location>
</feature>
<feature type="compositionally biased region" description="Basic residues" evidence="1">
    <location>
        <begin position="24"/>
        <end position="33"/>
    </location>
</feature>
<dbReference type="EMBL" id="MF185718">
    <property type="protein sequence ID" value="ASX98678.1"/>
    <property type="molecule type" value="Genomic_DNA"/>
</dbReference>
<evidence type="ECO:0000313" key="3">
    <source>
        <dbReference type="Proteomes" id="UP000225683"/>
    </source>
</evidence>